<dbReference type="InterPro" id="IPR001680">
    <property type="entry name" value="WD40_rpt"/>
</dbReference>
<name>A0ABQ3NYN0_STRVG</name>
<sequence>MAFGPDGDTLATGGNDFTVRLRDTRLDRVTARVCDSAYPRISPAQWAQHFPAVDFGPPCPAARAEPAGRDPGRRAGWSDRSDLPVVRAGTLRAAAGPGL</sequence>
<comment type="caution">
    <text evidence="3">The sequence shown here is derived from an EMBL/GenBank/DDBJ whole genome shotgun (WGS) entry which is preliminary data.</text>
</comment>
<dbReference type="Proteomes" id="UP000660554">
    <property type="component" value="Unassembled WGS sequence"/>
</dbReference>
<accession>A0ABQ3NYN0</accession>
<proteinExistence type="predicted"/>
<evidence type="ECO:0000313" key="4">
    <source>
        <dbReference type="Proteomes" id="UP000660554"/>
    </source>
</evidence>
<dbReference type="PROSITE" id="PS50082">
    <property type="entry name" value="WD_REPEATS_2"/>
    <property type="match status" value="1"/>
</dbReference>
<dbReference type="EMBL" id="BNDV01000017">
    <property type="protein sequence ID" value="GHI17881.1"/>
    <property type="molecule type" value="Genomic_DNA"/>
</dbReference>
<evidence type="ECO:0000313" key="3">
    <source>
        <dbReference type="EMBL" id="GHI17881.1"/>
    </source>
</evidence>
<keyword evidence="1" id="KW-0853">WD repeat</keyword>
<feature type="repeat" description="WD" evidence="1">
    <location>
        <begin position="1"/>
        <end position="32"/>
    </location>
</feature>
<evidence type="ECO:0000256" key="2">
    <source>
        <dbReference type="SAM" id="MobiDB-lite"/>
    </source>
</evidence>
<evidence type="ECO:0000256" key="1">
    <source>
        <dbReference type="PROSITE-ProRule" id="PRU00221"/>
    </source>
</evidence>
<reference evidence="4" key="1">
    <citation type="submission" date="2020-09" db="EMBL/GenBank/DDBJ databases">
        <title>Whole genome shotgun sequence of Streptomyces cinnamonensis NBRC 15873.</title>
        <authorList>
            <person name="Komaki H."/>
            <person name="Tamura T."/>
        </authorList>
    </citation>
    <scope>NUCLEOTIDE SEQUENCE [LARGE SCALE GENOMIC DNA]</scope>
    <source>
        <strain evidence="4">NBRC 15873</strain>
    </source>
</reference>
<organism evidence="3 4">
    <name type="scientific">Streptomyces virginiae</name>
    <name type="common">Streptomyces cinnamonensis</name>
    <dbReference type="NCBI Taxonomy" id="1961"/>
    <lineage>
        <taxon>Bacteria</taxon>
        <taxon>Bacillati</taxon>
        <taxon>Actinomycetota</taxon>
        <taxon>Actinomycetes</taxon>
        <taxon>Kitasatosporales</taxon>
        <taxon>Streptomycetaceae</taxon>
        <taxon>Streptomyces</taxon>
    </lineage>
</organism>
<feature type="compositionally biased region" description="Basic and acidic residues" evidence="2">
    <location>
        <begin position="66"/>
        <end position="81"/>
    </location>
</feature>
<feature type="region of interest" description="Disordered" evidence="2">
    <location>
        <begin position="62"/>
        <end position="81"/>
    </location>
</feature>
<keyword evidence="4" id="KW-1185">Reference proteome</keyword>
<gene>
    <name evidence="3" type="ORF">Scinn_73440</name>
</gene>
<protein>
    <submittedName>
        <fullName evidence="3">Uncharacterized protein</fullName>
    </submittedName>
</protein>